<keyword evidence="2" id="KW-0378">Hydrolase</keyword>
<feature type="signal peptide" evidence="1">
    <location>
        <begin position="1"/>
        <end position="23"/>
    </location>
</feature>
<protein>
    <submittedName>
        <fullName evidence="2">SGNH/GDSL hydrolase family protein</fullName>
    </submittedName>
</protein>
<dbReference type="RefSeq" id="WP_330500842.1">
    <property type="nucleotide sequence ID" value="NZ_JAZDWZ010000007.1"/>
</dbReference>
<name>A0ABU7MLM7_9BACT</name>
<comment type="caution">
    <text evidence="2">The sequence shown here is derived from an EMBL/GenBank/DDBJ whole genome shotgun (WGS) entry which is preliminary data.</text>
</comment>
<gene>
    <name evidence="2" type="ORF">V2E24_02455</name>
</gene>
<accession>A0ABU7MLM7</accession>
<dbReference type="Gene3D" id="3.40.50.1110">
    <property type="entry name" value="SGNH hydrolase"/>
    <property type="match status" value="1"/>
</dbReference>
<feature type="chain" id="PRO_5047220736" evidence="1">
    <location>
        <begin position="24"/>
        <end position="4090"/>
    </location>
</feature>
<evidence type="ECO:0000313" key="3">
    <source>
        <dbReference type="Proteomes" id="UP001344817"/>
    </source>
</evidence>
<keyword evidence="1" id="KW-0732">Signal</keyword>
<proteinExistence type="predicted"/>
<dbReference type="InterPro" id="IPR001087">
    <property type="entry name" value="GDSL"/>
</dbReference>
<dbReference type="InterPro" id="IPR036514">
    <property type="entry name" value="SGNH_hydro_sf"/>
</dbReference>
<dbReference type="Proteomes" id="UP001344817">
    <property type="component" value="Unassembled WGS sequence"/>
</dbReference>
<dbReference type="PROSITE" id="PS51257">
    <property type="entry name" value="PROKAR_LIPOPROTEIN"/>
    <property type="match status" value="1"/>
</dbReference>
<reference evidence="2" key="1">
    <citation type="submission" date="2024-01" db="EMBL/GenBank/DDBJ databases">
        <title>Genome sequence of Mycoplasma ciconiae type strain DSM 25251.</title>
        <authorList>
            <person name="Spergser J."/>
        </authorList>
    </citation>
    <scope>NUCLEOTIDE SEQUENCE [LARGE SCALE GENOMIC DNA]</scope>
    <source>
        <strain evidence="2">DSM 25251</strain>
    </source>
</reference>
<dbReference type="Pfam" id="PF00657">
    <property type="entry name" value="Lipase_GDSL"/>
    <property type="match status" value="1"/>
</dbReference>
<dbReference type="SUPFAM" id="SSF52266">
    <property type="entry name" value="SGNH hydrolase"/>
    <property type="match status" value="1"/>
</dbReference>
<evidence type="ECO:0000313" key="2">
    <source>
        <dbReference type="EMBL" id="MEE3928429.1"/>
    </source>
</evidence>
<evidence type="ECO:0000256" key="1">
    <source>
        <dbReference type="SAM" id="SignalP"/>
    </source>
</evidence>
<keyword evidence="3" id="KW-1185">Reference proteome</keyword>
<dbReference type="InterPro" id="IPR051532">
    <property type="entry name" value="Ester_Hydrolysis_Enzymes"/>
</dbReference>
<dbReference type="PANTHER" id="PTHR30383">
    <property type="entry name" value="THIOESTERASE 1/PROTEASE 1/LYSOPHOSPHOLIPASE L1"/>
    <property type="match status" value="1"/>
</dbReference>
<organism evidence="2 3">
    <name type="scientific">Mycoplasmopsis ciconiae</name>
    <dbReference type="NCBI Taxonomy" id="561067"/>
    <lineage>
        <taxon>Bacteria</taxon>
        <taxon>Bacillati</taxon>
        <taxon>Mycoplasmatota</taxon>
        <taxon>Mycoplasmoidales</taxon>
        <taxon>Metamycoplasmataceae</taxon>
        <taxon>Mycoplasmopsis</taxon>
    </lineage>
</organism>
<dbReference type="GO" id="GO:0016787">
    <property type="term" value="F:hydrolase activity"/>
    <property type="evidence" value="ECO:0007669"/>
    <property type="project" value="UniProtKB-KW"/>
</dbReference>
<sequence>MKFKNKNKVLLSSGLSVSTAALALIAISCEGIGKKNEIEKSPYQIPDNDQSETKEFIQPTLVSLDDEYKDIDLSAIDSKNTLPDKRKKSSNFITKDQNVKYLALGDSITAGFDGTLTQDYPGKKEADSSVSGLSYASFFARILNDQNRLDDFNNYAVSGSTAHDWIGLLKHDVQHQYNISSERLVKKFGNNYALKSREIKSKLAEANLITISIGANDLIQDFLETTRKSDFVESILSLFKKDAQYGNLVNSVKNLLDKAILDTSKKIATLASIIRELAPNANINFVSYPVPELKLKSFIDKAFENLAGNLNFKISDYVISILNEQVKANAIRNKANYVNLYNSDFWSKNNHDLSSIWIDIHPNTKGYKKMALDLYLKLTNDFSNVEKYKDLGDFDFDENYIKSDINTSNYQIEINNDFNQYKQALENHAALSSFAFINNKSRYESNLDLTRNVDNFGKRITTFALNFDDISVNVLLTLLKSQTFKKIDPNGILSEFLSENDFKHSKEFVEWLANTKILIKIINNIQHQLDQKYQENPDFGLNELKDILLNSVSNQQMIFEFVKSFAQSDFIQKNKDKLKEITTKIVSEEQAQKIKNLVLDFVPNLVQDKLQAISLNTQDLKEFIDDLISASDIAQILKSVVYDFLETSDKLDNVNNFEEFAIVLLQNQNTLKSVKDISTKIIDKTFNNPKIVSSISHFLSNLLLENELITNEQSIKVKQLITDVLSTLKDNQSIVQLANKFVEYFIEGISKSFAQTSTLNESLVFSLNYALDKIKTSLSSLNFVVEVIQDLNKSQILQKNKQLLKDIVSNLLNSPKKLLTKLTINVLPNNIKNLSNLFIGQEFEPLLDFVYQNQNFKNLVLNSFDSLIDNSSKIIEDKNSDTVILKLTQVLSSSQNIESVKKLLEQTFEYIKDNDIIKRILISYLNHIKLNPQLAHHSKFINEFSNFANEFLTSKNIANKILDILQQKIQNAASVQQLLNNFAQLPQEILNILFNQDASLKGILSSIFESKLLKDNKESISQIASASVDYLAESNNLKPLLDLIVKPLISPLNEQFQEIIVNLYSSLIKKEQSIDFIKVLVQRIISQQDWIAYINTPTNLIYTLLKDKYVLLNLPSFLNNVADVLIENKEVRKELLKIVSSILKDEKLDQNIDNFDQYIDTVYDILISRVLNDSNIYTLSLFVERAIKQTNSFDEFVDYLKQNFLSNFKIDAFGIVKDLTVSDLFGKNKQKTKTFVSNLARKFVNKEIYAKVFDSLNLDQFIKDTNSLNNLKESILKLIDKGELEELLTLFVEHISDSSSELAQAFNFNSYVKILFSKPSLFSFKFQAILGNFVELLLDNEQIQDLVATYIFDAIDKSGEFDWIFEGVEYKKQTIKNIFRLLNSLKSDLHLNESLSVAVIKNFATYGISYKEYDFFNPLVANIAKYFAEDQENKVVNLIKKGVQLPSFRNLNSDLKTIFSNIITNSNKYELLVDKLVPLIEQIPLIQQKITHTTQLNNLAKFILNSTEFKSIISHALFNLFDNLETLKDVNSYSDIINKLFANVDVNEVKQNTSALYRKIIENNDFKVVAKDLLNSLFDVPNLDADAKSNLISDLIDESQKISDLLKVEDVIIPRFFELIKKLQQQHADLSISNFMPDLIQTIKDNLLDNPLELIKKITALSTFTNNKSAIITIADYYAENVYKSIDFSSAIDSLANSVNAEILEYVDLDEVKTILKNILSNNNTLNIFRKLIPYLVNNTNWITLLNNPKQIVDDYIFASDFNNQNAAELGNFVIDIVSSQISNLSKTFTKTLVKVANKYQINLNKSDIEQLSSDTLVFLKSLLDSQVFDTFKANLILAFKNATSIQDFSNKAFEALLQWLSLKDFGVIKLLLNSDLLSKNTQTIKQVIRNIFEQLKTSKIASDLVEKIDLSSFNIDEQTQSQIKAFIKNNLANSTISSILTNSVEFILDNVNKLKKANNLNELINLILKEDQFIDSISTDVISLINDFLSNEKFINLTATFVQKQIENSQYSWIFTNVKNKELVLKQILKLYSKLDSKLQINANIINSLKQSLKRDGINLDISQTFTSALTNIFSNLDEMKITAIVKVIFESDLLKTSLDDVKTIINNIFNYLKNNSNIVEKISSLAYSQLKNNDLDLIDLSDIQQILNHLINEQYIKDIVNIALENTNNLVQKANEINSLNDLINNVLKVINYDIVFEKVDQLLNSLLTQEQFINITHKLIKNSFSKFLSINIDSQIDKFALDLSKNLNTLVNTQNFKNNLFSVLKQTLNNFKVDNNATNIADFIVNNLSSQTNQIISDPINFAHLLFKNEAFTQNKNAFLSVFKALYTKITQSSLILNKIESLINKNANSTYDPQEINNLFKYLINNNDFNQLIMSALDNAISNGEYLVYPTLEQTIFNILKNSRILNSPNSFAQLINNTFEDVNLEKTFTLLFVNNVQKHANIVVSNKLAKDIYSLVPSLLKHNDLLTKILSSFNQSLNKSNSLSDLSSNLLADLVKVIDFNDFTIFKTILSSDIFANNANELKQLVNTLFDKYITNSSLDFVDSLSFLDSLTQLNINKTQITNALKELLKSNTFKEFVTLLTSKLIDSRLDYSQINSWNDFIKEFLKLDSQQNSIPNKLTQLIKELLQKSNFKEIVSKLIESQLNSETFNKIFAKVTHKNELIKEVINLYDVIDTNLNISELLSSGLISAVAKNGLNINISNLFNSIFTSILEQFKDENSQTKVFNLIQSLLKTKIFTEYKQDLEIIAKNIFNMLKDDDSVLEMLAKYIADLLPQNQNINTSKSDIKTILKIVVNDQNFANIFDKLITNTIKNVDQYKNATDLNDLLNKFIISIDVSALKNDIKGLLKTLLTNSSVQDSIYNILINLLKTYSVDVQIDNISEFVRNITHNIEDLVNSLDLIDPIINTLTQAFENAKTATNKAQAFEGITQKITNLFAEKITNKPKQVVDTLLNKNYVQNNINSLKSIAKQLIKHFIKDQNTINLAFEKIKLSLVDKNVDDYINFDAFKELITNILSYPEISNIIDNTINLLIDNREWIAHLSDFNSLISQILTIPNFVDTIKSDLIKVLEKATKEKSTTLIMLKALNKVAKDNNINIDFNTYILNIESLKNNIFSLLEDLNVKNQLYDSIFETLKEGNLQNLADKLPQKIIQVLNINFADYSNIKKIINSNVFSNSQLWKDLIINLVTQVLNTDINSKIAKAINITQLLDTDIDATKLSNVVNNLLNYTQTKNILVESFKQIFDNFEQVKQANSYLDLAKVLLNQQDYQTIVKNNVKSIFTSLISDENLVDIVSKIAYTQLNKSNLSSLLKDIKQPQKLIANLIKVIPSINSEFNIYQIIIDAFVDSILASEENIEIDLFVKNISKAFGEQLKENVETKILSILKTATTNPIFSQIQESEDFVQLITNIFDYLKDNNILSDLVYNQIPQQVKNQITQLIEPQQLKGIIKTLVDHPNLKELVVWFIRYLRENKDLINSQNSLIQLLQNIFKNTQNAQFFKTKMRAIITSTLNDKNVALLLKNAINSYLKYSGVNVKIDNIEKLINDLSNNINGLVERLGIVDNLLDSFVSKIQDYSSIFDFINSFIQNIATNIKITEYSTFTKLISDQAVAQNKEALKSIFRQLLNSFVASPDKLAQTLESLSIASLISSDNTFDASLVNKALANAIGTQGVSKIVQKIISDIVDKNLEYAQLDSWAAALSKIIKEDHSNVFKDNVKQFIRDVFNTNDLTFANALAEILVNKLNSSGEFRITNDKKPLVSRFLHGLLKGVANSDEYAKIIDQIFNNIKNINYTNQTQYINDVIKAVKKGALSIITNSAQDKISISKILSFSPLIDKISANINPSDYSAFINLLFDASDFNSEKGIYAILKPILMPGSASSNNSNSSTSQASGDEEKPLGVEFNFGDIFSVVGDSMRTLKSIFRPLYKALLQRAARGEDFYSKRDIPEFKALYRINAIILWFLRHQNLGIVSFWNTNLLRTTTVEGIVNQSQQEAYEEEFNKLSQSDKDRINRSSQHHKRIYGYAGNGRYTWEYIYGSRSNFTSNSNYSKDQLLAYVYYVNSNPADRFNPSVTKSSILWKSLKDGHL</sequence>
<dbReference type="EMBL" id="JAZDWZ010000007">
    <property type="protein sequence ID" value="MEE3928429.1"/>
    <property type="molecule type" value="Genomic_DNA"/>
</dbReference>